<dbReference type="InParanoid" id="G0VC54"/>
<evidence type="ECO:0000313" key="6">
    <source>
        <dbReference type="Proteomes" id="UP000001640"/>
    </source>
</evidence>
<dbReference type="EMBL" id="HE576754">
    <property type="protein sequence ID" value="CCC69061.1"/>
    <property type="molecule type" value="Genomic_DNA"/>
</dbReference>
<dbReference type="PANTHER" id="PTHR47677:SF1">
    <property type="entry name" value="CYTOCHROME C OXIDASE ASSEMBLY FACTOR 6"/>
    <property type="match status" value="1"/>
</dbReference>
<dbReference type="InterPro" id="IPR048280">
    <property type="entry name" value="COX6B-like"/>
</dbReference>
<sequence>MRLPFTHSKQEPANTRTARKLCWDSRDEYFRCLDRIGVLNPNDPTQKSKINANCANEDAKFDENCATSWISYFKEKRVVDFKRARALEEVNRNVENNQQAKGSQE</sequence>
<dbReference type="PANTHER" id="PTHR47677">
    <property type="entry name" value="CYTOCHROME C OXIDASE ASSEMBLY FACTOR 6"/>
    <property type="match status" value="1"/>
</dbReference>
<evidence type="ECO:0000256" key="4">
    <source>
        <dbReference type="ARBA" id="ARBA00023157"/>
    </source>
</evidence>
<keyword evidence="3" id="KW-0496">Mitochondrion</keyword>
<reference evidence="5 6" key="1">
    <citation type="journal article" date="2011" name="Proc. Natl. Acad. Sci. U.S.A.">
        <title>Evolutionary erosion of yeast sex chromosomes by mating-type switching accidents.</title>
        <authorList>
            <person name="Gordon J.L."/>
            <person name="Armisen D."/>
            <person name="Proux-Wera E."/>
            <person name="Oheigeartaigh S.S."/>
            <person name="Byrne K.P."/>
            <person name="Wolfe K.H."/>
        </authorList>
    </citation>
    <scope>NUCLEOTIDE SEQUENCE [LARGE SCALE GENOMIC DNA]</scope>
    <source>
        <strain evidence="6">ATCC 76901 / BCRC 22586 / CBS 4309 / NBRC 1992 / NRRL Y-12630</strain>
    </source>
</reference>
<dbReference type="Pfam" id="PF02297">
    <property type="entry name" value="COX6B"/>
    <property type="match status" value="1"/>
</dbReference>
<dbReference type="GO" id="GO:0006878">
    <property type="term" value="P:intracellular copper ion homeostasis"/>
    <property type="evidence" value="ECO:0007669"/>
    <property type="project" value="EnsemblFungi"/>
</dbReference>
<dbReference type="STRING" id="1064592.G0VC54"/>
<dbReference type="GO" id="GO:0033617">
    <property type="term" value="P:mitochondrial respiratory chain complex IV assembly"/>
    <property type="evidence" value="ECO:0007669"/>
    <property type="project" value="EnsemblFungi"/>
</dbReference>
<evidence type="ECO:0000256" key="3">
    <source>
        <dbReference type="ARBA" id="ARBA00023128"/>
    </source>
</evidence>
<dbReference type="OrthoDB" id="5545577at2759"/>
<gene>
    <name evidence="5" type="primary">NCAS0C00710</name>
    <name evidence="5" type="ordered locus">NCAS_0C00710</name>
</gene>
<dbReference type="FunCoup" id="G0VC54">
    <property type="interactions" value="197"/>
</dbReference>
<protein>
    <recommendedName>
        <fullName evidence="7">Cytochrome c oxidase assembly factor 6</fullName>
    </recommendedName>
</protein>
<keyword evidence="4" id="KW-1015">Disulfide bond</keyword>
<dbReference type="KEGG" id="ncs:NCAS_0C00710"/>
<dbReference type="SUPFAM" id="SSF47694">
    <property type="entry name" value="Cytochrome c oxidase subunit h"/>
    <property type="match status" value="1"/>
</dbReference>
<dbReference type="RefSeq" id="XP_003675430.1">
    <property type="nucleotide sequence ID" value="XM_003675382.1"/>
</dbReference>
<dbReference type="InterPro" id="IPR048281">
    <property type="entry name" value="COA6_fun"/>
</dbReference>
<dbReference type="HOGENOM" id="CLU_142408_1_0_1"/>
<dbReference type="eggNOG" id="ENOG502S7HF">
    <property type="taxonomic scope" value="Eukaryota"/>
</dbReference>
<dbReference type="Gene3D" id="1.10.10.140">
    <property type="entry name" value="Cytochrome c oxidase, subunit VIb"/>
    <property type="match status" value="1"/>
</dbReference>
<dbReference type="GO" id="GO:0005758">
    <property type="term" value="C:mitochondrial intermembrane space"/>
    <property type="evidence" value="ECO:0007669"/>
    <property type="project" value="EnsemblFungi"/>
</dbReference>
<dbReference type="InterPro" id="IPR036549">
    <property type="entry name" value="CX6/COA6-like_sf"/>
</dbReference>
<dbReference type="GO" id="GO:0005507">
    <property type="term" value="F:copper ion binding"/>
    <property type="evidence" value="ECO:0007669"/>
    <property type="project" value="EnsemblFungi"/>
</dbReference>
<dbReference type="OMA" id="CAKAWVK"/>
<comment type="subcellular location">
    <subcellularLocation>
        <location evidence="1">Mitochondrion</location>
    </subcellularLocation>
</comment>
<evidence type="ECO:0000313" key="5">
    <source>
        <dbReference type="EMBL" id="CCC69061.1"/>
    </source>
</evidence>
<dbReference type="GeneID" id="96902647"/>
<reference key="2">
    <citation type="submission" date="2011-08" db="EMBL/GenBank/DDBJ databases">
        <title>Genome sequence of Naumovozyma castellii.</title>
        <authorList>
            <person name="Gordon J.L."/>
            <person name="Armisen D."/>
            <person name="Proux-Wera E."/>
            <person name="OhEigeartaigh S.S."/>
            <person name="Byrne K.P."/>
            <person name="Wolfe K.H."/>
        </authorList>
    </citation>
    <scope>NUCLEOTIDE SEQUENCE</scope>
    <source>
        <strain>Type strain:CBS 4309</strain>
    </source>
</reference>
<evidence type="ECO:0000256" key="1">
    <source>
        <dbReference type="ARBA" id="ARBA00004173"/>
    </source>
</evidence>
<dbReference type="Proteomes" id="UP000001640">
    <property type="component" value="Chromosome 3"/>
</dbReference>
<keyword evidence="6" id="KW-1185">Reference proteome</keyword>
<dbReference type="AlphaFoldDB" id="G0VC54"/>
<name>G0VC54_NAUCA</name>
<organism evidence="5 6">
    <name type="scientific">Naumovozyma castellii</name>
    <name type="common">Yeast</name>
    <name type="synonym">Saccharomyces castellii</name>
    <dbReference type="NCBI Taxonomy" id="27288"/>
    <lineage>
        <taxon>Eukaryota</taxon>
        <taxon>Fungi</taxon>
        <taxon>Dikarya</taxon>
        <taxon>Ascomycota</taxon>
        <taxon>Saccharomycotina</taxon>
        <taxon>Saccharomycetes</taxon>
        <taxon>Saccharomycetales</taxon>
        <taxon>Saccharomycetaceae</taxon>
        <taxon>Naumovozyma</taxon>
    </lineage>
</organism>
<accession>G0VC54</accession>
<proteinExistence type="inferred from homology"/>
<comment type="similarity">
    <text evidence="2">Belongs to the cytochrome c oxidase subunit 6B family.</text>
</comment>
<evidence type="ECO:0000256" key="2">
    <source>
        <dbReference type="ARBA" id="ARBA00006425"/>
    </source>
</evidence>
<evidence type="ECO:0008006" key="7">
    <source>
        <dbReference type="Google" id="ProtNLM"/>
    </source>
</evidence>